<sequence length="367" mass="39305">MSLLSTSFTPFMKALWRVVRMLFGLPVSTSDAENGEVFQVHFPAKSQKLALTEAIATFRPDMVGIPALTLSSMAVGAAFAPAGPLAVQSSLHPNARVIPVIIITPPPGEQQQGTDHLDLPSSFDLDTERAALKAITNQPKRVHGKSVRPQRASAKGRENLREHPNTPRLTHRQVVSPPAVVVPTAASQKSTVLDVAEPGSTEWEKEKASQLSRAKSWSKQVKARRQSLPATLPTPTPAPAVANKRMSAPARQPLSERLNRLVAPAPPAVVAPPLWGDNNVSFVIDDDEEDHGKALLSALANTDTSFASLKVSFSPSVSLSASSSGGSISSLLDAFEDNLKSSLWRGLEDFGAVLEEGRFRSGSRLEN</sequence>
<dbReference type="EMBL" id="JAWWNJ010000069">
    <property type="protein sequence ID" value="KAK7008120.1"/>
    <property type="molecule type" value="Genomic_DNA"/>
</dbReference>
<reference evidence="2 3" key="1">
    <citation type="journal article" date="2024" name="J Genomics">
        <title>Draft genome sequencing and assembly of Favolaschia claudopus CIRM-BRFM 2984 isolated from oak limbs.</title>
        <authorList>
            <person name="Navarro D."/>
            <person name="Drula E."/>
            <person name="Chaduli D."/>
            <person name="Cazenave R."/>
            <person name="Ahrendt S."/>
            <person name="Wang J."/>
            <person name="Lipzen A."/>
            <person name="Daum C."/>
            <person name="Barry K."/>
            <person name="Grigoriev I.V."/>
            <person name="Favel A."/>
            <person name="Rosso M.N."/>
            <person name="Martin F."/>
        </authorList>
    </citation>
    <scope>NUCLEOTIDE SEQUENCE [LARGE SCALE GENOMIC DNA]</scope>
    <source>
        <strain evidence="2 3">CIRM-BRFM 2984</strain>
    </source>
</reference>
<evidence type="ECO:0000256" key="1">
    <source>
        <dbReference type="SAM" id="MobiDB-lite"/>
    </source>
</evidence>
<protein>
    <submittedName>
        <fullName evidence="2">Uncharacterized protein</fullName>
    </submittedName>
</protein>
<feature type="region of interest" description="Disordered" evidence="1">
    <location>
        <begin position="136"/>
        <end position="245"/>
    </location>
</feature>
<gene>
    <name evidence="2" type="ORF">R3P38DRAFT_3365786</name>
</gene>
<proteinExistence type="predicted"/>
<organism evidence="2 3">
    <name type="scientific">Favolaschia claudopus</name>
    <dbReference type="NCBI Taxonomy" id="2862362"/>
    <lineage>
        <taxon>Eukaryota</taxon>
        <taxon>Fungi</taxon>
        <taxon>Dikarya</taxon>
        <taxon>Basidiomycota</taxon>
        <taxon>Agaricomycotina</taxon>
        <taxon>Agaricomycetes</taxon>
        <taxon>Agaricomycetidae</taxon>
        <taxon>Agaricales</taxon>
        <taxon>Marasmiineae</taxon>
        <taxon>Mycenaceae</taxon>
        <taxon>Favolaschia</taxon>
    </lineage>
</organism>
<accession>A0AAW0AGD7</accession>
<evidence type="ECO:0000313" key="3">
    <source>
        <dbReference type="Proteomes" id="UP001362999"/>
    </source>
</evidence>
<name>A0AAW0AGD7_9AGAR</name>
<keyword evidence="3" id="KW-1185">Reference proteome</keyword>
<evidence type="ECO:0000313" key="2">
    <source>
        <dbReference type="EMBL" id="KAK7008120.1"/>
    </source>
</evidence>
<comment type="caution">
    <text evidence="2">The sequence shown here is derived from an EMBL/GenBank/DDBJ whole genome shotgun (WGS) entry which is preliminary data.</text>
</comment>
<dbReference type="Proteomes" id="UP001362999">
    <property type="component" value="Unassembled WGS sequence"/>
</dbReference>
<dbReference type="AlphaFoldDB" id="A0AAW0AGD7"/>
<feature type="compositionally biased region" description="Low complexity" evidence="1">
    <location>
        <begin position="174"/>
        <end position="187"/>
    </location>
</feature>
<feature type="compositionally biased region" description="Basic and acidic residues" evidence="1">
    <location>
        <begin position="155"/>
        <end position="165"/>
    </location>
</feature>
<feature type="compositionally biased region" description="Polar residues" evidence="1">
    <location>
        <begin position="209"/>
        <end position="219"/>
    </location>
</feature>